<reference evidence="3" key="1">
    <citation type="journal article" date="2013" name="Nature">
        <title>Draft genome of the wheat A-genome progenitor Triticum urartu.</title>
        <authorList>
            <person name="Ling H.Q."/>
            <person name="Zhao S."/>
            <person name="Liu D."/>
            <person name="Wang J."/>
            <person name="Sun H."/>
            <person name="Zhang C."/>
            <person name="Fan H."/>
            <person name="Li D."/>
            <person name="Dong L."/>
            <person name="Tao Y."/>
            <person name="Gao C."/>
            <person name="Wu H."/>
            <person name="Li Y."/>
            <person name="Cui Y."/>
            <person name="Guo X."/>
            <person name="Zheng S."/>
            <person name="Wang B."/>
            <person name="Yu K."/>
            <person name="Liang Q."/>
            <person name="Yang W."/>
            <person name="Lou X."/>
            <person name="Chen J."/>
            <person name="Feng M."/>
            <person name="Jian J."/>
            <person name="Zhang X."/>
            <person name="Luo G."/>
            <person name="Jiang Y."/>
            <person name="Liu J."/>
            <person name="Wang Z."/>
            <person name="Sha Y."/>
            <person name="Zhang B."/>
            <person name="Wu H."/>
            <person name="Tang D."/>
            <person name="Shen Q."/>
            <person name="Xue P."/>
            <person name="Zou S."/>
            <person name="Wang X."/>
            <person name="Liu X."/>
            <person name="Wang F."/>
            <person name="Yang Y."/>
            <person name="An X."/>
            <person name="Dong Z."/>
            <person name="Zhang K."/>
            <person name="Zhang X."/>
            <person name="Luo M.C."/>
            <person name="Dvorak J."/>
            <person name="Tong Y."/>
            <person name="Wang J."/>
            <person name="Yang H."/>
            <person name="Li Z."/>
            <person name="Wang D."/>
            <person name="Zhang A."/>
            <person name="Wang J."/>
        </authorList>
    </citation>
    <scope>NUCLEOTIDE SEQUENCE</scope>
    <source>
        <strain evidence="3">cv. G1812</strain>
    </source>
</reference>
<accession>A0A8R7TUY7</accession>
<evidence type="ECO:0000313" key="3">
    <source>
        <dbReference type="Proteomes" id="UP000015106"/>
    </source>
</evidence>
<keyword evidence="3" id="KW-1185">Reference proteome</keyword>
<name>A0A8R7TUY7_TRIUA</name>
<dbReference type="Proteomes" id="UP000015106">
    <property type="component" value="Chromosome 3"/>
</dbReference>
<dbReference type="EnsemblPlants" id="TuG1812G0300002403.01.T01">
    <property type="protein sequence ID" value="TuG1812G0300002403.01.T01"/>
    <property type="gene ID" value="TuG1812G0300002403.01"/>
</dbReference>
<organism evidence="2 3">
    <name type="scientific">Triticum urartu</name>
    <name type="common">Red wild einkorn</name>
    <name type="synonym">Crithodium urartu</name>
    <dbReference type="NCBI Taxonomy" id="4572"/>
    <lineage>
        <taxon>Eukaryota</taxon>
        <taxon>Viridiplantae</taxon>
        <taxon>Streptophyta</taxon>
        <taxon>Embryophyta</taxon>
        <taxon>Tracheophyta</taxon>
        <taxon>Spermatophyta</taxon>
        <taxon>Magnoliopsida</taxon>
        <taxon>Liliopsida</taxon>
        <taxon>Poales</taxon>
        <taxon>Poaceae</taxon>
        <taxon>BOP clade</taxon>
        <taxon>Pooideae</taxon>
        <taxon>Triticodae</taxon>
        <taxon>Triticeae</taxon>
        <taxon>Triticinae</taxon>
        <taxon>Triticum</taxon>
    </lineage>
</organism>
<reference evidence="2" key="3">
    <citation type="submission" date="2022-06" db="UniProtKB">
        <authorList>
            <consortium name="EnsemblPlants"/>
        </authorList>
    </citation>
    <scope>IDENTIFICATION</scope>
</reference>
<reference evidence="2" key="2">
    <citation type="submission" date="2018-03" db="EMBL/GenBank/DDBJ databases">
        <title>The Triticum urartu genome reveals the dynamic nature of wheat genome evolution.</title>
        <authorList>
            <person name="Ling H."/>
            <person name="Ma B."/>
            <person name="Shi X."/>
            <person name="Liu H."/>
            <person name="Dong L."/>
            <person name="Sun H."/>
            <person name="Cao Y."/>
            <person name="Gao Q."/>
            <person name="Zheng S."/>
            <person name="Li Y."/>
            <person name="Yu Y."/>
            <person name="Du H."/>
            <person name="Qi M."/>
            <person name="Li Y."/>
            <person name="Yu H."/>
            <person name="Cui Y."/>
            <person name="Wang N."/>
            <person name="Chen C."/>
            <person name="Wu H."/>
            <person name="Zhao Y."/>
            <person name="Zhang J."/>
            <person name="Li Y."/>
            <person name="Zhou W."/>
            <person name="Zhang B."/>
            <person name="Hu W."/>
            <person name="Eijk M."/>
            <person name="Tang J."/>
            <person name="Witsenboer H."/>
            <person name="Zhao S."/>
            <person name="Li Z."/>
            <person name="Zhang A."/>
            <person name="Wang D."/>
            <person name="Liang C."/>
        </authorList>
    </citation>
    <scope>NUCLEOTIDE SEQUENCE [LARGE SCALE GENOMIC DNA]</scope>
    <source>
        <strain evidence="2">cv. G1812</strain>
    </source>
</reference>
<feature type="compositionally biased region" description="Low complexity" evidence="1">
    <location>
        <begin position="134"/>
        <end position="157"/>
    </location>
</feature>
<proteinExistence type="predicted"/>
<feature type="compositionally biased region" description="Pro residues" evidence="1">
    <location>
        <begin position="44"/>
        <end position="59"/>
    </location>
</feature>
<protein>
    <submittedName>
        <fullName evidence="2">Uncharacterized protein</fullName>
    </submittedName>
</protein>
<feature type="compositionally biased region" description="Low complexity" evidence="1">
    <location>
        <begin position="22"/>
        <end position="43"/>
    </location>
</feature>
<feature type="compositionally biased region" description="Low complexity" evidence="1">
    <location>
        <begin position="60"/>
        <end position="70"/>
    </location>
</feature>
<evidence type="ECO:0000313" key="2">
    <source>
        <dbReference type="EnsemblPlants" id="TuG1812G0300002403.01.T01"/>
    </source>
</evidence>
<feature type="region of interest" description="Disordered" evidence="1">
    <location>
        <begin position="110"/>
        <end position="166"/>
    </location>
</feature>
<sequence>LHPPVQHCLSRKKTPKPSIRIPSTASLPSTSSLLLIHPSSPSHPTLPLPTTPATSPPAIPSLSLSFSPASSSEARRGEAAVVIAVARDPGGQEGRWTRARRWHRRTWWGRAGATRPSTPSSTWLRRPSSRARASRAPATRSSPSASPSSPEASPAASKGSCSETTTSCSMLSAQLESLIMRRWDTSIVRVHLTGVIDAD</sequence>
<evidence type="ECO:0000256" key="1">
    <source>
        <dbReference type="SAM" id="MobiDB-lite"/>
    </source>
</evidence>
<dbReference type="Gramene" id="TuG1812G0300002403.01.T01">
    <property type="protein sequence ID" value="TuG1812G0300002403.01.T01"/>
    <property type="gene ID" value="TuG1812G0300002403.01"/>
</dbReference>
<feature type="region of interest" description="Disordered" evidence="1">
    <location>
        <begin position="1"/>
        <end position="70"/>
    </location>
</feature>
<dbReference type="AlphaFoldDB" id="A0A8R7TUY7"/>